<feature type="region of interest" description="Disordered" evidence="2">
    <location>
        <begin position="1082"/>
        <end position="1108"/>
    </location>
</feature>
<dbReference type="InterPro" id="IPR036890">
    <property type="entry name" value="HATPase_C_sf"/>
</dbReference>
<dbReference type="Pfam" id="PF13589">
    <property type="entry name" value="HATPase_c_3"/>
    <property type="match status" value="1"/>
</dbReference>
<organism evidence="4 5">
    <name type="scientific">Lasallia pustulata</name>
    <dbReference type="NCBI Taxonomy" id="136370"/>
    <lineage>
        <taxon>Eukaryota</taxon>
        <taxon>Fungi</taxon>
        <taxon>Dikarya</taxon>
        <taxon>Ascomycota</taxon>
        <taxon>Pezizomycotina</taxon>
        <taxon>Lecanoromycetes</taxon>
        <taxon>OSLEUM clade</taxon>
        <taxon>Umbilicariomycetidae</taxon>
        <taxon>Umbilicariales</taxon>
        <taxon>Umbilicariaceae</taxon>
        <taxon>Lasallia</taxon>
    </lineage>
</organism>
<dbReference type="SUPFAM" id="SSF118116">
    <property type="entry name" value="DNA mismatch repair protein MutL"/>
    <property type="match status" value="2"/>
</dbReference>
<dbReference type="PANTHER" id="PTHR10073">
    <property type="entry name" value="DNA MISMATCH REPAIR PROTEIN MLH, PMS, MUTL"/>
    <property type="match status" value="1"/>
</dbReference>
<dbReference type="EMBL" id="VXIT01000009">
    <property type="protein sequence ID" value="KAA6410437.1"/>
    <property type="molecule type" value="Genomic_DNA"/>
</dbReference>
<dbReference type="GO" id="GO:0016887">
    <property type="term" value="F:ATP hydrolysis activity"/>
    <property type="evidence" value="ECO:0007669"/>
    <property type="project" value="InterPro"/>
</dbReference>
<gene>
    <name evidence="4" type="ORF">FRX48_05858</name>
</gene>
<dbReference type="OrthoDB" id="429932at2759"/>
<feature type="domain" description="MutL C-terminal dimerisation" evidence="3">
    <location>
        <begin position="785"/>
        <end position="1012"/>
    </location>
</feature>
<comment type="caution">
    <text evidence="4">The sequence shown here is derived from an EMBL/GenBank/DDBJ whole genome shotgun (WGS) entry which is preliminary data.</text>
</comment>
<feature type="region of interest" description="Disordered" evidence="2">
    <location>
        <begin position="944"/>
        <end position="972"/>
    </location>
</feature>
<dbReference type="GO" id="GO:0006298">
    <property type="term" value="P:mismatch repair"/>
    <property type="evidence" value="ECO:0007669"/>
    <property type="project" value="InterPro"/>
</dbReference>
<dbReference type="Gene3D" id="3.30.1540.20">
    <property type="entry name" value="MutL, C-terminal domain, dimerisation subdomain"/>
    <property type="match status" value="2"/>
</dbReference>
<dbReference type="GO" id="GO:0005524">
    <property type="term" value="F:ATP binding"/>
    <property type="evidence" value="ECO:0007669"/>
    <property type="project" value="InterPro"/>
</dbReference>
<dbReference type="Proteomes" id="UP000324767">
    <property type="component" value="Unassembled WGS sequence"/>
</dbReference>
<feature type="region of interest" description="Disordered" evidence="2">
    <location>
        <begin position="328"/>
        <end position="357"/>
    </location>
</feature>
<evidence type="ECO:0000259" key="3">
    <source>
        <dbReference type="SMART" id="SM00853"/>
    </source>
</evidence>
<feature type="region of interest" description="Disordered" evidence="2">
    <location>
        <begin position="419"/>
        <end position="535"/>
    </location>
</feature>
<dbReference type="AlphaFoldDB" id="A0A5M8PLN6"/>
<dbReference type="InterPro" id="IPR014790">
    <property type="entry name" value="MutL_C"/>
</dbReference>
<dbReference type="InterPro" id="IPR037198">
    <property type="entry name" value="MutL_C_sf"/>
</dbReference>
<dbReference type="Gene3D" id="3.30.565.10">
    <property type="entry name" value="Histidine kinase-like ATPase, C-terminal domain"/>
    <property type="match status" value="1"/>
</dbReference>
<dbReference type="InterPro" id="IPR038973">
    <property type="entry name" value="MutL/Mlh/Pms-like"/>
</dbReference>
<name>A0A5M8PLN6_9LECA</name>
<evidence type="ECO:0000256" key="2">
    <source>
        <dbReference type="SAM" id="MobiDB-lite"/>
    </source>
</evidence>
<dbReference type="SUPFAM" id="SSF55874">
    <property type="entry name" value="ATPase domain of HSP90 chaperone/DNA topoisomerase II/histidine kinase"/>
    <property type="match status" value="1"/>
</dbReference>
<dbReference type="GO" id="GO:0140664">
    <property type="term" value="F:ATP-dependent DNA damage sensor activity"/>
    <property type="evidence" value="ECO:0007669"/>
    <property type="project" value="InterPro"/>
</dbReference>
<evidence type="ECO:0000313" key="5">
    <source>
        <dbReference type="Proteomes" id="UP000324767"/>
    </source>
</evidence>
<accession>A0A5M8PLN6</accession>
<evidence type="ECO:0000313" key="4">
    <source>
        <dbReference type="EMBL" id="KAA6410437.1"/>
    </source>
</evidence>
<sequence length="1108" mass="121297">MPETLVPIKPVPPEVVEQIKSSTAIPSLSTAILGLVANSLDAGARKVDIIVDFGRGSCVVEDDGYGIAPSEFGENGGLGKPYHTSKTGSLTMVHGSNGTFLSSLAALSILSITSHHQGHRSQNTLILHHSRPAARLIPAPPHHHLSNHDHGTRVSVQDLFGNMPVRVKQRAILHGDGRDDAKEWDILKRCIVGLLLAWNSATTIRMRDVAVTKKLHMRGVATVAESVRIGTQGSRKNTSFDLSTIGSILSQAAYVEPTSLDTWVKTSARTLLMTIRGAFSPVPAPNKHVQFISLGIRPLNPENSGKILYNEINRIFSASSFGVLEDVADRDERETDRRSKDRRYKQDGFTNKQLKGGGKGVDRWPMFYIRIELQDTSHLQHRSEESFLDGGSMLSSMIEVFDAMTTGFLKEYHFRPRARRLKKHPTVPEDHRASSSHPGSRPASKRSTPYPKTPRLDMDEEGEPISMHDSRPSPHLVESQAGRNVKRHKPSGRKDLSSSVDTFGSNLKLPSFSQGKSYHLGRGPNGWSRIKSGKRNTGDICGKLESITPTTRIANPVLKHSVGGEGMALTMDDGSAPKDAAHFPECALCDQDADMGNSLDPSLEDLITAQGGPLIDDVTAAEPPASPERHCEPQIATEKTVPWTNPFSKERFLISTRTGLVVPRSFKRHSSVSTNLENPSESGAYQAKMLRKRTKITRSLSAPFVTPKEGSWVGECLRSWENPTFLPAEQSIPQISFKGPSVEASTVLHGRHHHCSRAEIEDAFRESSTSCSAKLSKDSLKNAEVIAQVDKKFILVKMHVDHESVFSDESEPSVLVLIDQHAADERVRVESLLHDLCQPPATFPNSPRSSLGYTSGIATTLLAKPITVHVPAREHNIFKTHAAHFADWGILYELNIPRIGPSLVESSDTVRITISTLPPSIAERCSSDVKQLIQLLRRQVWKREEAGSDGNKRAPRLVRPASQPEKSITSPTLSTVENHEDWLHRISTCPPGILDMLNSRSCRSAIMFNDELGLDDCKLLVRKLAACKFPFQCAHGRPSMVPLVEMSSVRSGFGVGTVDGLGGGGWGEPERGFVEAWGSWNGRGGKRVGAGEEGEEQEGDSGGVECMS</sequence>
<dbReference type="GO" id="GO:0032300">
    <property type="term" value="C:mismatch repair complex"/>
    <property type="evidence" value="ECO:0007669"/>
    <property type="project" value="InterPro"/>
</dbReference>
<reference evidence="4 5" key="1">
    <citation type="submission" date="2019-09" db="EMBL/GenBank/DDBJ databases">
        <title>The hologenome of the rock-dwelling lichen Lasallia pustulata.</title>
        <authorList>
            <person name="Greshake Tzovaras B."/>
            <person name="Segers F."/>
            <person name="Bicker A."/>
            <person name="Dal Grande F."/>
            <person name="Otte J."/>
            <person name="Hankeln T."/>
            <person name="Schmitt I."/>
            <person name="Ebersberger I."/>
        </authorList>
    </citation>
    <scope>NUCLEOTIDE SEQUENCE [LARGE SCALE GENOMIC DNA]</scope>
    <source>
        <strain evidence="4">A1-1</strain>
    </source>
</reference>
<comment type="similarity">
    <text evidence="1">Belongs to the DNA mismatch repair MutL/HexB family.</text>
</comment>
<protein>
    <recommendedName>
        <fullName evidence="3">MutL C-terminal dimerisation domain-containing protein</fullName>
    </recommendedName>
</protein>
<dbReference type="SMART" id="SM00853">
    <property type="entry name" value="MutL_C"/>
    <property type="match status" value="1"/>
</dbReference>
<evidence type="ECO:0000256" key="1">
    <source>
        <dbReference type="ARBA" id="ARBA00006082"/>
    </source>
</evidence>
<proteinExistence type="inferred from homology"/>
<dbReference type="PANTHER" id="PTHR10073:SF47">
    <property type="entry name" value="DNA MISMATCH REPAIR PROTEIN MLH3"/>
    <property type="match status" value="1"/>
</dbReference>
<dbReference type="InterPro" id="IPR042120">
    <property type="entry name" value="MutL_C_dimsub"/>
</dbReference>
<feature type="compositionally biased region" description="Basic and acidic residues" evidence="2">
    <location>
        <begin position="330"/>
        <end position="339"/>
    </location>
</feature>